<gene>
    <name evidence="2" type="ORF">CAGA_05950</name>
</gene>
<comment type="caution">
    <text evidence="2">The sequence shown here is derived from an EMBL/GenBank/DDBJ whole genome shotgun (WGS) entry which is preliminary data.</text>
</comment>
<accession>A0A4Z0YHV8</accession>
<keyword evidence="3" id="KW-1185">Reference proteome</keyword>
<evidence type="ECO:0000313" key="2">
    <source>
        <dbReference type="EMBL" id="TGJ77226.1"/>
    </source>
</evidence>
<protein>
    <submittedName>
        <fullName evidence="2">Uncharacterized protein</fullName>
    </submittedName>
</protein>
<dbReference type="InterPro" id="IPR021229">
    <property type="entry name" value="DUF2800"/>
</dbReference>
<evidence type="ECO:0000313" key="3">
    <source>
        <dbReference type="Proteomes" id="UP000297714"/>
    </source>
</evidence>
<name>A0A4Z0YHV8_9FIRM</name>
<dbReference type="AlphaFoldDB" id="A0A4Z0YHV8"/>
<dbReference type="EMBL" id="SRMQ01000002">
    <property type="protein sequence ID" value="TGJ77226.1"/>
    <property type="molecule type" value="Genomic_DNA"/>
</dbReference>
<dbReference type="Proteomes" id="UP000297714">
    <property type="component" value="Unassembled WGS sequence"/>
</dbReference>
<feature type="region of interest" description="Disordered" evidence="1">
    <location>
        <begin position="177"/>
        <end position="203"/>
    </location>
</feature>
<sequence length="203" mass="22732">MYGTDTRTRAVDGELIEVLTAISVVSKRLARKLTILADQSQHMEGGKGDEQNERNGCVYRRTEANLALAQYEFKLPPLLTDEDIEDILSKVDELVSWASDIKDYALQQAISGKKWAGWKLVEGRSNRKYVNDAVVADVVEHASFDPYERKVLGVTAMQKLLGKSRFDELLSPYIEKPQGKPTLVPENDKRPAMSTAAADFNEN</sequence>
<organism evidence="2 3">
    <name type="scientific">Caproiciproducens galactitolivorans</name>
    <dbReference type="NCBI Taxonomy" id="642589"/>
    <lineage>
        <taxon>Bacteria</taxon>
        <taxon>Bacillati</taxon>
        <taxon>Bacillota</taxon>
        <taxon>Clostridia</taxon>
        <taxon>Eubacteriales</taxon>
        <taxon>Acutalibacteraceae</taxon>
        <taxon>Caproiciproducens</taxon>
    </lineage>
</organism>
<proteinExistence type="predicted"/>
<dbReference type="Pfam" id="PF10926">
    <property type="entry name" value="DUF2800"/>
    <property type="match status" value="1"/>
</dbReference>
<reference evidence="2 3" key="1">
    <citation type="submission" date="2019-04" db="EMBL/GenBank/DDBJ databases">
        <authorList>
            <person name="Poehlein A."/>
            <person name="Bengelsdorf F.R."/>
            <person name="Duerre P."/>
            <person name="Daniel R."/>
        </authorList>
    </citation>
    <scope>NUCLEOTIDE SEQUENCE [LARGE SCALE GENOMIC DNA]</scope>
    <source>
        <strain evidence="2 3">BS-1</strain>
    </source>
</reference>
<evidence type="ECO:0000256" key="1">
    <source>
        <dbReference type="SAM" id="MobiDB-lite"/>
    </source>
</evidence>